<evidence type="ECO:0000313" key="2">
    <source>
        <dbReference type="Proteomes" id="UP000001680"/>
    </source>
</evidence>
<dbReference type="HOGENOM" id="CLU_1821723_0_0_4"/>
<reference evidence="2" key="1">
    <citation type="submission" date="2008-04" db="EMBL/GenBank/DDBJ databases">
        <title>Complete sequence of chromosome 3 of Burkholderia ambifaria MC40-6.</title>
        <authorList>
            <person name="Copeland A."/>
            <person name="Lucas S."/>
            <person name="Lapidus A."/>
            <person name="Glavina del Rio T."/>
            <person name="Dalin E."/>
            <person name="Tice H."/>
            <person name="Pitluck S."/>
            <person name="Chain P."/>
            <person name="Malfatti S."/>
            <person name="Shin M."/>
            <person name="Vergez L."/>
            <person name="Lang D."/>
            <person name="Schmutz J."/>
            <person name="Larimer F."/>
            <person name="Land M."/>
            <person name="Hauser L."/>
            <person name="Kyrpides N."/>
            <person name="Lykidis A."/>
            <person name="Ramette A."/>
            <person name="Konstantinidis K."/>
            <person name="Tiedje J."/>
            <person name="Richardson P."/>
        </authorList>
    </citation>
    <scope>NUCLEOTIDE SEQUENCE [LARGE SCALE GENOMIC DNA]</scope>
    <source>
        <strain evidence="2">MC40-6</strain>
    </source>
</reference>
<dbReference type="AlphaFoldDB" id="B1Z5G9"/>
<dbReference type="OrthoDB" id="6882193at2"/>
<evidence type="ECO:0000313" key="1">
    <source>
        <dbReference type="EMBL" id="ACB68015.1"/>
    </source>
</evidence>
<gene>
    <name evidence="1" type="ordered locus">BamMC406_5572</name>
</gene>
<sequence>MIQMADRIALVRATLDEVAALRAVDFGGDEENLRHLLSMYGENSDLAELLWSDLPENYCLQDVADLLNLWAWRTNDNGQRIMCTLTQWVSECSDFGKVWVALHQDAYPFIERSSRIEHLRRVMRVFPSLRASCEVMIEQSQ</sequence>
<dbReference type="EMBL" id="CP001027">
    <property type="protein sequence ID" value="ACB68015.1"/>
    <property type="molecule type" value="Genomic_DNA"/>
</dbReference>
<protein>
    <submittedName>
        <fullName evidence="1">Uncharacterized protein</fullName>
    </submittedName>
</protein>
<dbReference type="Proteomes" id="UP000001680">
    <property type="component" value="Chromosome 3"/>
</dbReference>
<name>B1Z5G9_BURA4</name>
<proteinExistence type="predicted"/>
<organism evidence="1 2">
    <name type="scientific">Burkholderia ambifaria (strain MC40-6)</name>
    <dbReference type="NCBI Taxonomy" id="398577"/>
    <lineage>
        <taxon>Bacteria</taxon>
        <taxon>Pseudomonadati</taxon>
        <taxon>Pseudomonadota</taxon>
        <taxon>Betaproteobacteria</taxon>
        <taxon>Burkholderiales</taxon>
        <taxon>Burkholderiaceae</taxon>
        <taxon>Burkholderia</taxon>
        <taxon>Burkholderia cepacia complex</taxon>
    </lineage>
</organism>
<dbReference type="KEGG" id="bac:BamMC406_5572"/>
<accession>B1Z5G9</accession>
<dbReference type="RefSeq" id="WP_012371966.1">
    <property type="nucleotide sequence ID" value="NC_010557.1"/>
</dbReference>